<organism evidence="2">
    <name type="scientific">Sesamum latifolium</name>
    <dbReference type="NCBI Taxonomy" id="2727402"/>
    <lineage>
        <taxon>Eukaryota</taxon>
        <taxon>Viridiplantae</taxon>
        <taxon>Streptophyta</taxon>
        <taxon>Embryophyta</taxon>
        <taxon>Tracheophyta</taxon>
        <taxon>Spermatophyta</taxon>
        <taxon>Magnoliopsida</taxon>
        <taxon>eudicotyledons</taxon>
        <taxon>Gunneridae</taxon>
        <taxon>Pentapetalae</taxon>
        <taxon>asterids</taxon>
        <taxon>lamiids</taxon>
        <taxon>Lamiales</taxon>
        <taxon>Pedaliaceae</taxon>
        <taxon>Sesamum</taxon>
    </lineage>
</organism>
<dbReference type="EMBL" id="JACGWN010000011">
    <property type="protein sequence ID" value="KAL0420225.1"/>
    <property type="molecule type" value="Genomic_DNA"/>
</dbReference>
<evidence type="ECO:0000313" key="2">
    <source>
        <dbReference type="EMBL" id="KAL0420225.1"/>
    </source>
</evidence>
<proteinExistence type="predicted"/>
<feature type="region of interest" description="Disordered" evidence="1">
    <location>
        <begin position="73"/>
        <end position="124"/>
    </location>
</feature>
<dbReference type="AlphaFoldDB" id="A0AAW2UVI3"/>
<accession>A0AAW2UVI3</accession>
<feature type="region of interest" description="Disordered" evidence="1">
    <location>
        <begin position="1"/>
        <end position="29"/>
    </location>
</feature>
<protein>
    <recommendedName>
        <fullName evidence="3">Glycine-rich protein</fullName>
    </recommendedName>
</protein>
<feature type="compositionally biased region" description="Gly residues" evidence="1">
    <location>
        <begin position="105"/>
        <end position="124"/>
    </location>
</feature>
<evidence type="ECO:0008006" key="3">
    <source>
        <dbReference type="Google" id="ProtNLM"/>
    </source>
</evidence>
<evidence type="ECO:0000256" key="1">
    <source>
        <dbReference type="SAM" id="MobiDB-lite"/>
    </source>
</evidence>
<reference evidence="2" key="1">
    <citation type="submission" date="2020-06" db="EMBL/GenBank/DDBJ databases">
        <authorList>
            <person name="Li T."/>
            <person name="Hu X."/>
            <person name="Zhang T."/>
            <person name="Song X."/>
            <person name="Zhang H."/>
            <person name="Dai N."/>
            <person name="Sheng W."/>
            <person name="Hou X."/>
            <person name="Wei L."/>
        </authorList>
    </citation>
    <scope>NUCLEOTIDE SEQUENCE</scope>
    <source>
        <strain evidence="2">KEN1</strain>
        <tissue evidence="2">Leaf</tissue>
    </source>
</reference>
<feature type="compositionally biased region" description="Polar residues" evidence="1">
    <location>
        <begin position="73"/>
        <end position="94"/>
    </location>
</feature>
<comment type="caution">
    <text evidence="2">The sequence shown here is derived from an EMBL/GenBank/DDBJ whole genome shotgun (WGS) entry which is preliminary data.</text>
</comment>
<sequence length="124" mass="12960">MGFNRGSIERSSFIMPPIGSGGGVGQSYSRGPTFTPNCSTCGRQHLGQCCRPDAIPRIYYNYGGRGHISGDCPSQTPSLGESAFRGTQSQNSIGCSGRRVERGRGTGNRDGGHTIGGNMRGSGT</sequence>
<reference evidence="2" key="2">
    <citation type="journal article" date="2024" name="Plant">
        <title>Genomic evolution and insights into agronomic trait innovations of Sesamum species.</title>
        <authorList>
            <person name="Miao H."/>
            <person name="Wang L."/>
            <person name="Qu L."/>
            <person name="Liu H."/>
            <person name="Sun Y."/>
            <person name="Le M."/>
            <person name="Wang Q."/>
            <person name="Wei S."/>
            <person name="Zheng Y."/>
            <person name="Lin W."/>
            <person name="Duan Y."/>
            <person name="Cao H."/>
            <person name="Xiong S."/>
            <person name="Wang X."/>
            <person name="Wei L."/>
            <person name="Li C."/>
            <person name="Ma Q."/>
            <person name="Ju M."/>
            <person name="Zhao R."/>
            <person name="Li G."/>
            <person name="Mu C."/>
            <person name="Tian Q."/>
            <person name="Mei H."/>
            <person name="Zhang T."/>
            <person name="Gao T."/>
            <person name="Zhang H."/>
        </authorList>
    </citation>
    <scope>NUCLEOTIDE SEQUENCE</scope>
    <source>
        <strain evidence="2">KEN1</strain>
    </source>
</reference>
<name>A0AAW2UVI3_9LAMI</name>
<gene>
    <name evidence="2" type="ORF">Slati_3045400</name>
</gene>